<name>A0AAW0MK26_9GOBI</name>
<evidence type="ECO:0000256" key="2">
    <source>
        <dbReference type="ARBA" id="ARBA00022833"/>
    </source>
</evidence>
<evidence type="ECO:0000313" key="7">
    <source>
        <dbReference type="EMBL" id="KAK7881086.1"/>
    </source>
</evidence>
<dbReference type="SUPFAM" id="SSF57845">
    <property type="entry name" value="B-box zinc-binding domain"/>
    <property type="match status" value="1"/>
</dbReference>
<dbReference type="GO" id="GO:0008270">
    <property type="term" value="F:zinc ion binding"/>
    <property type="evidence" value="ECO:0007669"/>
    <property type="project" value="UniProtKB-KW"/>
</dbReference>
<dbReference type="InterPro" id="IPR050143">
    <property type="entry name" value="TRIM/RBCC"/>
</dbReference>
<evidence type="ECO:0000313" key="8">
    <source>
        <dbReference type="Proteomes" id="UP001460270"/>
    </source>
</evidence>
<reference evidence="8" key="1">
    <citation type="submission" date="2024-04" db="EMBL/GenBank/DDBJ databases">
        <title>Salinicola lusitanus LLJ914,a marine bacterium isolated from the Okinawa Trough.</title>
        <authorList>
            <person name="Li J."/>
        </authorList>
    </citation>
    <scope>NUCLEOTIDE SEQUENCE [LARGE SCALE GENOMIC DNA]</scope>
</reference>
<organism evidence="7 8">
    <name type="scientific">Mugilogobius chulae</name>
    <name type="common">yellowstripe goby</name>
    <dbReference type="NCBI Taxonomy" id="88201"/>
    <lineage>
        <taxon>Eukaryota</taxon>
        <taxon>Metazoa</taxon>
        <taxon>Chordata</taxon>
        <taxon>Craniata</taxon>
        <taxon>Vertebrata</taxon>
        <taxon>Euteleostomi</taxon>
        <taxon>Actinopterygii</taxon>
        <taxon>Neopterygii</taxon>
        <taxon>Teleostei</taxon>
        <taxon>Neoteleostei</taxon>
        <taxon>Acanthomorphata</taxon>
        <taxon>Gobiaria</taxon>
        <taxon>Gobiiformes</taxon>
        <taxon>Gobioidei</taxon>
        <taxon>Gobiidae</taxon>
        <taxon>Gobionellinae</taxon>
        <taxon>Mugilogobius</taxon>
    </lineage>
</organism>
<dbReference type="Pfam" id="PF00643">
    <property type="entry name" value="zf-B_box"/>
    <property type="match status" value="1"/>
</dbReference>
<keyword evidence="1 3" id="KW-0479">Metal-binding</keyword>
<dbReference type="Gene3D" id="3.30.160.60">
    <property type="entry name" value="Classic Zinc Finger"/>
    <property type="match status" value="1"/>
</dbReference>
<feature type="domain" description="B box-type" evidence="6">
    <location>
        <begin position="59"/>
        <end position="100"/>
    </location>
</feature>
<dbReference type="AlphaFoldDB" id="A0AAW0MK26"/>
<gene>
    <name evidence="7" type="ORF">WMY93_032296</name>
</gene>
<keyword evidence="8" id="KW-1185">Reference proteome</keyword>
<comment type="caution">
    <text evidence="7">The sequence shown here is derived from an EMBL/GenBank/DDBJ whole genome shotgun (WGS) entry which is preliminary data.</text>
</comment>
<evidence type="ECO:0000259" key="6">
    <source>
        <dbReference type="PROSITE" id="PS50119"/>
    </source>
</evidence>
<keyword evidence="4" id="KW-0175">Coiled coil</keyword>
<sequence length="241" mass="27593">MAACLSEDLTCSICLTLYTDPSRRESGNISVHEPRPEESGGEGQRGDSAEAPVSTRQKEAEVLCPEHDEKLKLFCITDQRLVCVICRDSQKHQSHQFKPVSEAAEQVKSELQNLVRNICEDTQGLEKLTKYQEQEIRQTKTRSTHLQGLISAKFKEMYQFLQNKEKQLKEKVQSDEKEALEQQNNSLDQIRAAKAENQELEESVTAALDVSNTELFLKTWSEQKTPKQQLHSNLNEKTSRW</sequence>
<dbReference type="SMART" id="SM00336">
    <property type="entry name" value="BBOX"/>
    <property type="match status" value="1"/>
</dbReference>
<proteinExistence type="predicted"/>
<evidence type="ECO:0000256" key="5">
    <source>
        <dbReference type="SAM" id="MobiDB-lite"/>
    </source>
</evidence>
<feature type="region of interest" description="Disordered" evidence="5">
    <location>
        <begin position="221"/>
        <end position="241"/>
    </location>
</feature>
<accession>A0AAW0MK26</accession>
<evidence type="ECO:0000256" key="4">
    <source>
        <dbReference type="SAM" id="Coils"/>
    </source>
</evidence>
<dbReference type="Proteomes" id="UP001460270">
    <property type="component" value="Unassembled WGS sequence"/>
</dbReference>
<feature type="compositionally biased region" description="Basic and acidic residues" evidence="5">
    <location>
        <begin position="22"/>
        <end position="48"/>
    </location>
</feature>
<dbReference type="EMBL" id="JBBPFD010000026">
    <property type="protein sequence ID" value="KAK7881086.1"/>
    <property type="molecule type" value="Genomic_DNA"/>
</dbReference>
<dbReference type="PANTHER" id="PTHR24103">
    <property type="entry name" value="E3 UBIQUITIN-PROTEIN LIGASE TRIM"/>
    <property type="match status" value="1"/>
</dbReference>
<feature type="coiled-coil region" evidence="4">
    <location>
        <begin position="151"/>
        <end position="210"/>
    </location>
</feature>
<evidence type="ECO:0000256" key="1">
    <source>
        <dbReference type="ARBA" id="ARBA00022771"/>
    </source>
</evidence>
<evidence type="ECO:0000256" key="3">
    <source>
        <dbReference type="PROSITE-ProRule" id="PRU00024"/>
    </source>
</evidence>
<feature type="region of interest" description="Disordered" evidence="5">
    <location>
        <begin position="22"/>
        <end position="55"/>
    </location>
</feature>
<dbReference type="InterPro" id="IPR000315">
    <property type="entry name" value="Znf_B-box"/>
</dbReference>
<keyword evidence="2" id="KW-0862">Zinc</keyword>
<protein>
    <recommendedName>
        <fullName evidence="6">B box-type domain-containing protein</fullName>
    </recommendedName>
</protein>
<dbReference type="PROSITE" id="PS50119">
    <property type="entry name" value="ZF_BBOX"/>
    <property type="match status" value="1"/>
</dbReference>
<dbReference type="CDD" id="cd19800">
    <property type="entry name" value="Bbox2_xNF7-like"/>
    <property type="match status" value="1"/>
</dbReference>
<keyword evidence="1 3" id="KW-0863">Zinc-finger</keyword>